<evidence type="ECO:0000313" key="2">
    <source>
        <dbReference type="Proteomes" id="UP001214530"/>
    </source>
</evidence>
<dbReference type="EMBL" id="CP119313">
    <property type="protein sequence ID" value="WEK17854.1"/>
    <property type="molecule type" value="Genomic_DNA"/>
</dbReference>
<evidence type="ECO:0000313" key="1">
    <source>
        <dbReference type="EMBL" id="WEK17854.1"/>
    </source>
</evidence>
<sequence length="60" mass="7183">MKNHILYLMVRVEVKSKFESLCKTILDFETYTIYTFKSTEQVEVLETEILFTESINPFNK</sequence>
<name>A0AAJ6B5J2_9SPHI</name>
<protein>
    <submittedName>
        <fullName evidence="1">Uncharacterized protein</fullName>
    </submittedName>
</protein>
<accession>A0AAJ6B5J2</accession>
<proteinExistence type="predicted"/>
<dbReference type="Proteomes" id="UP001214530">
    <property type="component" value="Chromosome"/>
</dbReference>
<organism evidence="1 2">
    <name type="scientific">Candidatus Pedobacter colombiensis</name>
    <dbReference type="NCBI Taxonomy" id="3121371"/>
    <lineage>
        <taxon>Bacteria</taxon>
        <taxon>Pseudomonadati</taxon>
        <taxon>Bacteroidota</taxon>
        <taxon>Sphingobacteriia</taxon>
        <taxon>Sphingobacteriales</taxon>
        <taxon>Sphingobacteriaceae</taxon>
        <taxon>Pedobacter</taxon>
    </lineage>
</organism>
<dbReference type="AlphaFoldDB" id="A0AAJ6B5J2"/>
<gene>
    <name evidence="1" type="ORF">P0Y49_13705</name>
</gene>
<reference evidence="1" key="1">
    <citation type="submission" date="2023-03" db="EMBL/GenBank/DDBJ databases">
        <title>Andean soil-derived lignocellulolytic bacterial consortium as a source of novel taxa and putative plastic-active enzymes.</title>
        <authorList>
            <person name="Diaz-Garcia L."/>
            <person name="Chuvochina M."/>
            <person name="Feuerriegel G."/>
            <person name="Bunk B."/>
            <person name="Sproer C."/>
            <person name="Streit W.R."/>
            <person name="Rodriguez L.M."/>
            <person name="Overmann J."/>
            <person name="Jimenez D.J."/>
        </authorList>
    </citation>
    <scope>NUCLEOTIDE SEQUENCE</scope>
    <source>
        <strain evidence="1">MAG 3858</strain>
    </source>
</reference>